<dbReference type="InterPro" id="IPR001509">
    <property type="entry name" value="Epimerase_deHydtase"/>
</dbReference>
<organism evidence="2 3">
    <name type="scientific">Salinimicrobium flavum</name>
    <dbReference type="NCBI Taxonomy" id="1737065"/>
    <lineage>
        <taxon>Bacteria</taxon>
        <taxon>Pseudomonadati</taxon>
        <taxon>Bacteroidota</taxon>
        <taxon>Flavobacteriia</taxon>
        <taxon>Flavobacteriales</taxon>
        <taxon>Flavobacteriaceae</taxon>
        <taxon>Salinimicrobium</taxon>
    </lineage>
</organism>
<dbReference type="Gene3D" id="3.40.50.720">
    <property type="entry name" value="NAD(P)-binding Rossmann-like Domain"/>
    <property type="match status" value="1"/>
</dbReference>
<evidence type="ECO:0000313" key="2">
    <source>
        <dbReference type="EMBL" id="MFD2517084.1"/>
    </source>
</evidence>
<name>A0ABW5IWD1_9FLAO</name>
<evidence type="ECO:0000313" key="3">
    <source>
        <dbReference type="Proteomes" id="UP001597468"/>
    </source>
</evidence>
<evidence type="ECO:0000259" key="1">
    <source>
        <dbReference type="Pfam" id="PF01370"/>
    </source>
</evidence>
<gene>
    <name evidence="2" type="ORF">ACFSTG_04205</name>
</gene>
<reference evidence="3" key="1">
    <citation type="journal article" date="2019" name="Int. J. Syst. Evol. Microbiol.">
        <title>The Global Catalogue of Microorganisms (GCM) 10K type strain sequencing project: providing services to taxonomists for standard genome sequencing and annotation.</title>
        <authorList>
            <consortium name="The Broad Institute Genomics Platform"/>
            <consortium name="The Broad Institute Genome Sequencing Center for Infectious Disease"/>
            <person name="Wu L."/>
            <person name="Ma J."/>
        </authorList>
    </citation>
    <scope>NUCLEOTIDE SEQUENCE [LARGE SCALE GENOMIC DNA]</scope>
    <source>
        <strain evidence="3">KCTC 42585</strain>
    </source>
</reference>
<dbReference type="PANTHER" id="PTHR48079:SF6">
    <property type="entry name" value="NAD(P)-BINDING DOMAIN-CONTAINING PROTEIN-RELATED"/>
    <property type="match status" value="1"/>
</dbReference>
<dbReference type="Proteomes" id="UP001597468">
    <property type="component" value="Unassembled WGS sequence"/>
</dbReference>
<protein>
    <submittedName>
        <fullName evidence="2">NAD-dependent epimerase/dehydratase family protein</fullName>
    </submittedName>
</protein>
<dbReference type="InterPro" id="IPR051783">
    <property type="entry name" value="NAD(P)-dependent_oxidoreduct"/>
</dbReference>
<keyword evidence="3" id="KW-1185">Reference proteome</keyword>
<dbReference type="RefSeq" id="WP_380748783.1">
    <property type="nucleotide sequence ID" value="NZ_JBHULT010000006.1"/>
</dbReference>
<proteinExistence type="predicted"/>
<comment type="caution">
    <text evidence="2">The sequence shown here is derived from an EMBL/GenBank/DDBJ whole genome shotgun (WGS) entry which is preliminary data.</text>
</comment>
<sequence length="339" mass="38418">MILVTGGTGLVGSHLLPDLIRSGEKVRAIYRNEDKLRQVKKVFSYNFSEEEAENLFQSIEWVPADITDIPSLEKVFEGVRKVYHCAALISFDPSRDSQLRKTNIEGTANVVNYCIKNKVEKLAFVSSIATLDKKPEENVVTEESHWNKEKHHSMYAITKYGAEMEVWRASQEGIPVVIVNPGVIIGPGYWDSGSGQIFKKLHKGLKYYFPKTTGFVGVEDVVKTLQILMDSKIVNDQFIVVSENLSFQKVLGTAAESMGKPAPKKEIKPWMVRTGWFLQSLQNLFTGKGKQLDSKSHRTLFENTFYSNEKLISRLGYSFSPVKRSVTFTGKIFNKEFKK</sequence>
<feature type="domain" description="NAD-dependent epimerase/dehydratase" evidence="1">
    <location>
        <begin position="2"/>
        <end position="203"/>
    </location>
</feature>
<accession>A0ABW5IWD1</accession>
<dbReference type="SUPFAM" id="SSF51735">
    <property type="entry name" value="NAD(P)-binding Rossmann-fold domains"/>
    <property type="match status" value="1"/>
</dbReference>
<dbReference type="EMBL" id="JBHULT010000006">
    <property type="protein sequence ID" value="MFD2517084.1"/>
    <property type="molecule type" value="Genomic_DNA"/>
</dbReference>
<dbReference type="PANTHER" id="PTHR48079">
    <property type="entry name" value="PROTEIN YEEZ"/>
    <property type="match status" value="1"/>
</dbReference>
<dbReference type="InterPro" id="IPR036291">
    <property type="entry name" value="NAD(P)-bd_dom_sf"/>
</dbReference>
<dbReference type="Pfam" id="PF01370">
    <property type="entry name" value="Epimerase"/>
    <property type="match status" value="1"/>
</dbReference>